<proteinExistence type="predicted"/>
<dbReference type="RefSeq" id="WP_211556423.1">
    <property type="nucleotide sequence ID" value="NZ_JAGVRK010000001.1"/>
</dbReference>
<dbReference type="SUPFAM" id="SSF55729">
    <property type="entry name" value="Acyl-CoA N-acyltransferases (Nat)"/>
    <property type="match status" value="1"/>
</dbReference>
<feature type="domain" description="N-acetyltransferase" evidence="3">
    <location>
        <begin position="1"/>
        <end position="146"/>
    </location>
</feature>
<evidence type="ECO:0000313" key="4">
    <source>
        <dbReference type="EMBL" id="MBS2967754.1"/>
    </source>
</evidence>
<dbReference type="PROSITE" id="PS51186">
    <property type="entry name" value="GNAT"/>
    <property type="match status" value="1"/>
</dbReference>
<evidence type="ECO:0000313" key="5">
    <source>
        <dbReference type="Proteomes" id="UP000682403"/>
    </source>
</evidence>
<evidence type="ECO:0000256" key="1">
    <source>
        <dbReference type="ARBA" id="ARBA00022679"/>
    </source>
</evidence>
<dbReference type="Proteomes" id="UP000682403">
    <property type="component" value="Unassembled WGS sequence"/>
</dbReference>
<dbReference type="InterPro" id="IPR016181">
    <property type="entry name" value="Acyl_CoA_acyltransferase"/>
</dbReference>
<accession>A0ABS5LAT6</accession>
<dbReference type="Pfam" id="PF00583">
    <property type="entry name" value="Acetyltransf_1"/>
    <property type="match status" value="1"/>
</dbReference>
<sequence length="146" mass="16561">MKISKASIKDAAAIATLFNAYRMFYSQPSDLEGAFQFLKDRLEKEESVIYLAEDDHGAAGFVQLYPSFTSVGMRRIWILNDLYVAEHARSKGVGQKLIDHAVELCRETGAKAMNLETAVTNRSAQRLYEKNSFVKTEDCFFYSLKI</sequence>
<organism evidence="4 5">
    <name type="scientific">Metabacillus flavus</name>
    <dbReference type="NCBI Taxonomy" id="2823519"/>
    <lineage>
        <taxon>Bacteria</taxon>
        <taxon>Bacillati</taxon>
        <taxon>Bacillota</taxon>
        <taxon>Bacilli</taxon>
        <taxon>Bacillales</taxon>
        <taxon>Bacillaceae</taxon>
        <taxon>Metabacillus</taxon>
    </lineage>
</organism>
<reference evidence="4 5" key="1">
    <citation type="submission" date="2021-04" db="EMBL/GenBank/DDBJ databases">
        <title>Metabacillus sp. strain KIGAM252 whole genome sequence.</title>
        <authorList>
            <person name="Seo M.-J."/>
            <person name="Cho E.-S."/>
            <person name="Hwang C.Y."/>
            <person name="Yoon D.J."/>
        </authorList>
    </citation>
    <scope>NUCLEOTIDE SEQUENCE [LARGE SCALE GENOMIC DNA]</scope>
    <source>
        <strain evidence="4 5">KIGAM252</strain>
    </source>
</reference>
<comment type="caution">
    <text evidence="4">The sequence shown here is derived from an EMBL/GenBank/DDBJ whole genome shotgun (WGS) entry which is preliminary data.</text>
</comment>
<dbReference type="InterPro" id="IPR050832">
    <property type="entry name" value="Bact_Acetyltransf"/>
</dbReference>
<evidence type="ECO:0000259" key="3">
    <source>
        <dbReference type="PROSITE" id="PS51186"/>
    </source>
</evidence>
<dbReference type="PANTHER" id="PTHR43877:SF2">
    <property type="entry name" value="AMINOALKYLPHOSPHONATE N-ACETYLTRANSFERASE-RELATED"/>
    <property type="match status" value="1"/>
</dbReference>
<dbReference type="Gene3D" id="3.40.630.30">
    <property type="match status" value="1"/>
</dbReference>
<evidence type="ECO:0000256" key="2">
    <source>
        <dbReference type="ARBA" id="ARBA00023315"/>
    </source>
</evidence>
<dbReference type="InterPro" id="IPR000182">
    <property type="entry name" value="GNAT_dom"/>
</dbReference>
<dbReference type="PANTHER" id="PTHR43877">
    <property type="entry name" value="AMINOALKYLPHOSPHONATE N-ACETYLTRANSFERASE-RELATED-RELATED"/>
    <property type="match status" value="1"/>
</dbReference>
<dbReference type="CDD" id="cd04301">
    <property type="entry name" value="NAT_SF"/>
    <property type="match status" value="1"/>
</dbReference>
<name>A0ABS5LAT6_9BACI</name>
<gene>
    <name evidence="4" type="ORF">J9317_03060</name>
</gene>
<dbReference type="EMBL" id="JAGVRK010000001">
    <property type="protein sequence ID" value="MBS2967754.1"/>
    <property type="molecule type" value="Genomic_DNA"/>
</dbReference>
<protein>
    <submittedName>
        <fullName evidence="4">GNAT family N-acetyltransferase</fullName>
    </submittedName>
</protein>
<keyword evidence="2" id="KW-0012">Acyltransferase</keyword>
<keyword evidence="1" id="KW-0808">Transferase</keyword>
<keyword evidence="5" id="KW-1185">Reference proteome</keyword>